<keyword evidence="5" id="KW-1185">Reference proteome</keyword>
<dbReference type="InterPro" id="IPR045851">
    <property type="entry name" value="AMP-bd_C_sf"/>
</dbReference>
<feature type="domain" description="AMP-dependent synthetase/ligase" evidence="3">
    <location>
        <begin position="25"/>
        <end position="321"/>
    </location>
</feature>
<reference evidence="4" key="1">
    <citation type="submission" date="2022-07" db="EMBL/GenBank/DDBJ databases">
        <title>Tahibacter sp., a new gammaproteobacterium isolated from the silt sample collected at pig farm.</title>
        <authorList>
            <person name="Chen H."/>
        </authorList>
    </citation>
    <scope>NUCLEOTIDE SEQUENCE</scope>
    <source>
        <strain evidence="4">P2K</strain>
    </source>
</reference>
<evidence type="ECO:0000313" key="4">
    <source>
        <dbReference type="EMBL" id="MCQ4163599.1"/>
    </source>
</evidence>
<dbReference type="PANTHER" id="PTHR43201">
    <property type="entry name" value="ACYL-COA SYNTHETASE"/>
    <property type="match status" value="1"/>
</dbReference>
<dbReference type="SUPFAM" id="SSF56801">
    <property type="entry name" value="Acetyl-CoA synthetase-like"/>
    <property type="match status" value="1"/>
</dbReference>
<evidence type="ECO:0000256" key="2">
    <source>
        <dbReference type="ARBA" id="ARBA00022598"/>
    </source>
</evidence>
<comment type="caution">
    <text evidence="4">The sequence shown here is derived from an EMBL/GenBank/DDBJ whole genome shotgun (WGS) entry which is preliminary data.</text>
</comment>
<evidence type="ECO:0000259" key="3">
    <source>
        <dbReference type="Pfam" id="PF00501"/>
    </source>
</evidence>
<dbReference type="Proteomes" id="UP001165498">
    <property type="component" value="Unassembled WGS sequence"/>
</dbReference>
<comment type="similarity">
    <text evidence="1">Belongs to the ATP-dependent AMP-binding enzyme family.</text>
</comment>
<evidence type="ECO:0000313" key="5">
    <source>
        <dbReference type="Proteomes" id="UP001165498"/>
    </source>
</evidence>
<keyword evidence="2" id="KW-0436">Ligase</keyword>
<dbReference type="RefSeq" id="WP_255910966.1">
    <property type="nucleotide sequence ID" value="NZ_JANFQO010000002.1"/>
</dbReference>
<dbReference type="InterPro" id="IPR042099">
    <property type="entry name" value="ANL_N_sf"/>
</dbReference>
<gene>
    <name evidence="4" type="ORF">NM961_02630</name>
</gene>
<sequence>MEFTTLLTTARAHAGGRIEARRSDGEDIAVGFADFIDSAERLAGRLRAAGLVRGMQIGLQAPNVYEYLVWDLAAVALGAVLQAVPEDLPADKVAGLVEKRDVALWVYEKAENFAGVANAVPLAAALDGSTLPLDAAAAALADADLHSRVYSSGSSGYLKGLNISRRGTEVLVSDFVAAFGLCASDSHLIFLPLSNYQQRLSVYGCLWSGASFKLVRHTAVFQELGRYKPSFIVAPPAIYENIYAQYGRGPDAKDKLNAFLGGNIRFMITGMAPIRGAILTAFNQLGLRLLEAYGVTETGMIAWNTPRNQRIGSVGLPIHPEQLHFTPESEIVIRRPHPLSKGYFDSSESDSSNTFLADGAIATGDIGALDADGYLSLSGRKKEIIVTSGGTKFHPEEIERSLASIEVVRHAVVLMSRNDNRLVAVLVVPDSKDAAATRLVDDGVQAINAAAPSYKSIHRRVLTETLPSIENGMLTRNLKYDRKGVYRLFQAEIEQQG</sequence>
<proteinExistence type="inferred from homology"/>
<protein>
    <submittedName>
        <fullName evidence="4">AMP-binding protein</fullName>
    </submittedName>
</protein>
<dbReference type="Gene3D" id="3.30.300.30">
    <property type="match status" value="1"/>
</dbReference>
<evidence type="ECO:0000256" key="1">
    <source>
        <dbReference type="ARBA" id="ARBA00006432"/>
    </source>
</evidence>
<dbReference type="Pfam" id="PF00501">
    <property type="entry name" value="AMP-binding"/>
    <property type="match status" value="1"/>
</dbReference>
<dbReference type="PANTHER" id="PTHR43201:SF5">
    <property type="entry name" value="MEDIUM-CHAIN ACYL-COA LIGASE ACSF2, MITOCHONDRIAL"/>
    <property type="match status" value="1"/>
</dbReference>
<dbReference type="Pfam" id="PF23562">
    <property type="entry name" value="AMP-binding_C_3"/>
    <property type="match status" value="1"/>
</dbReference>
<dbReference type="Gene3D" id="3.40.50.12780">
    <property type="entry name" value="N-terminal domain of ligase-like"/>
    <property type="match status" value="1"/>
</dbReference>
<dbReference type="InterPro" id="IPR000873">
    <property type="entry name" value="AMP-dep_synth/lig_dom"/>
</dbReference>
<dbReference type="EMBL" id="JANFQO010000002">
    <property type="protein sequence ID" value="MCQ4163599.1"/>
    <property type="molecule type" value="Genomic_DNA"/>
</dbReference>
<organism evidence="4 5">
    <name type="scientific">Tahibacter harae</name>
    <dbReference type="NCBI Taxonomy" id="2963937"/>
    <lineage>
        <taxon>Bacteria</taxon>
        <taxon>Pseudomonadati</taxon>
        <taxon>Pseudomonadota</taxon>
        <taxon>Gammaproteobacteria</taxon>
        <taxon>Lysobacterales</taxon>
        <taxon>Rhodanobacteraceae</taxon>
        <taxon>Tahibacter</taxon>
    </lineage>
</organism>
<name>A0ABT1QM40_9GAMM</name>
<accession>A0ABT1QM40</accession>